<evidence type="ECO:0000313" key="2">
    <source>
        <dbReference type="EMBL" id="TCW03022.1"/>
    </source>
</evidence>
<dbReference type="RefSeq" id="WP_165973115.1">
    <property type="nucleotide sequence ID" value="NZ_JANKBF010000002.1"/>
</dbReference>
<keyword evidence="1" id="KW-0472">Membrane</keyword>
<dbReference type="Proteomes" id="UP000295515">
    <property type="component" value="Unassembled WGS sequence"/>
</dbReference>
<keyword evidence="1" id="KW-0812">Transmembrane</keyword>
<dbReference type="AlphaFoldDB" id="A0A4V2W600"/>
<evidence type="ECO:0000313" key="3">
    <source>
        <dbReference type="Proteomes" id="UP000295515"/>
    </source>
</evidence>
<comment type="caution">
    <text evidence="2">The sequence shown here is derived from an EMBL/GenBank/DDBJ whole genome shotgun (WGS) entry which is preliminary data.</text>
</comment>
<gene>
    <name evidence="2" type="ORF">EDD60_101328</name>
</gene>
<organism evidence="2 3">
    <name type="scientific">Longibaculum muris</name>
    <dbReference type="NCBI Taxonomy" id="1796628"/>
    <lineage>
        <taxon>Bacteria</taxon>
        <taxon>Bacillati</taxon>
        <taxon>Bacillota</taxon>
        <taxon>Erysipelotrichia</taxon>
        <taxon>Erysipelotrichales</taxon>
        <taxon>Coprobacillaceae</taxon>
        <taxon>Longibaculum</taxon>
    </lineage>
</organism>
<evidence type="ECO:0000256" key="1">
    <source>
        <dbReference type="SAM" id="Phobius"/>
    </source>
</evidence>
<accession>A0A4V2W600</accession>
<dbReference type="EMBL" id="SMCQ01000001">
    <property type="protein sequence ID" value="TCW03022.1"/>
    <property type="molecule type" value="Genomic_DNA"/>
</dbReference>
<keyword evidence="1" id="KW-1133">Transmembrane helix</keyword>
<reference evidence="2 3" key="1">
    <citation type="submission" date="2019-03" db="EMBL/GenBank/DDBJ databases">
        <title>Genomic Encyclopedia of Type Strains, Phase IV (KMG-IV): sequencing the most valuable type-strain genomes for metagenomic binning, comparative biology and taxonomic classification.</title>
        <authorList>
            <person name="Goeker M."/>
        </authorList>
    </citation>
    <scope>NUCLEOTIDE SEQUENCE [LARGE SCALE GENOMIC DNA]</scope>
    <source>
        <strain evidence="2 3">DSM 29487</strain>
    </source>
</reference>
<sequence>MEFLETIILFVCILAWTSLSIVLLIDNVQGFIFDRRREKRELEYHEERMKSLK</sequence>
<dbReference type="GeneID" id="98916961"/>
<feature type="transmembrane region" description="Helical" evidence="1">
    <location>
        <begin position="6"/>
        <end position="28"/>
    </location>
</feature>
<keyword evidence="3" id="KW-1185">Reference proteome</keyword>
<proteinExistence type="predicted"/>
<name>A0A4V2W600_9FIRM</name>
<protein>
    <submittedName>
        <fullName evidence="2">Uncharacterized protein</fullName>
    </submittedName>
</protein>